<dbReference type="Pfam" id="PF00892">
    <property type="entry name" value="EamA"/>
    <property type="match status" value="2"/>
</dbReference>
<dbReference type="RefSeq" id="WP_211783863.1">
    <property type="nucleotide sequence ID" value="NZ_CP047289.1"/>
</dbReference>
<keyword evidence="4 6" id="KW-1133">Transmembrane helix</keyword>
<protein>
    <submittedName>
        <fullName evidence="8">EamA family transporter</fullName>
    </submittedName>
</protein>
<name>A0A8J8MTV9_9RHOB</name>
<feature type="transmembrane region" description="Helical" evidence="6">
    <location>
        <begin position="127"/>
        <end position="147"/>
    </location>
</feature>
<dbReference type="Proteomes" id="UP000679284">
    <property type="component" value="Chromosome"/>
</dbReference>
<feature type="domain" description="EamA" evidence="7">
    <location>
        <begin position="161"/>
        <end position="291"/>
    </location>
</feature>
<feature type="transmembrane region" description="Helical" evidence="6">
    <location>
        <begin position="79"/>
        <end position="97"/>
    </location>
</feature>
<evidence type="ECO:0000256" key="6">
    <source>
        <dbReference type="SAM" id="Phobius"/>
    </source>
</evidence>
<dbReference type="PANTHER" id="PTHR22911">
    <property type="entry name" value="ACYL-MALONYL CONDENSING ENZYME-RELATED"/>
    <property type="match status" value="1"/>
</dbReference>
<evidence type="ECO:0000259" key="7">
    <source>
        <dbReference type="Pfam" id="PF00892"/>
    </source>
</evidence>
<accession>A0A8J8MTV9</accession>
<keyword evidence="9" id="KW-1185">Reference proteome</keyword>
<dbReference type="PANTHER" id="PTHR22911:SF6">
    <property type="entry name" value="SOLUTE CARRIER FAMILY 35 MEMBER G1"/>
    <property type="match status" value="1"/>
</dbReference>
<dbReference type="KEGG" id="fap:GR316_10440"/>
<reference evidence="8" key="1">
    <citation type="submission" date="2020-01" db="EMBL/GenBank/DDBJ databases">
        <authorList>
            <person name="Yang Y."/>
            <person name="Kwon Y.M."/>
        </authorList>
    </citation>
    <scope>NUCLEOTIDE SEQUENCE</scope>
    <source>
        <strain evidence="8">PG104</strain>
    </source>
</reference>
<evidence type="ECO:0000313" key="8">
    <source>
        <dbReference type="EMBL" id="QUS36645.1"/>
    </source>
</evidence>
<dbReference type="InterPro" id="IPR000620">
    <property type="entry name" value="EamA_dom"/>
</dbReference>
<feature type="transmembrane region" description="Helical" evidence="6">
    <location>
        <begin position="103"/>
        <end position="120"/>
    </location>
</feature>
<evidence type="ECO:0000313" key="9">
    <source>
        <dbReference type="Proteomes" id="UP000679284"/>
    </source>
</evidence>
<feature type="transmembrane region" description="Helical" evidence="6">
    <location>
        <begin position="192"/>
        <end position="212"/>
    </location>
</feature>
<dbReference type="SUPFAM" id="SSF103481">
    <property type="entry name" value="Multidrug resistance efflux transporter EmrE"/>
    <property type="match status" value="2"/>
</dbReference>
<dbReference type="InterPro" id="IPR037185">
    <property type="entry name" value="EmrE-like"/>
</dbReference>
<feature type="transmembrane region" description="Helical" evidence="6">
    <location>
        <begin position="159"/>
        <end position="180"/>
    </location>
</feature>
<feature type="transmembrane region" description="Helical" evidence="6">
    <location>
        <begin position="12"/>
        <end position="29"/>
    </location>
</feature>
<evidence type="ECO:0000256" key="2">
    <source>
        <dbReference type="ARBA" id="ARBA00009853"/>
    </source>
</evidence>
<evidence type="ECO:0000256" key="4">
    <source>
        <dbReference type="ARBA" id="ARBA00022989"/>
    </source>
</evidence>
<proteinExistence type="inferred from homology"/>
<evidence type="ECO:0000256" key="1">
    <source>
        <dbReference type="ARBA" id="ARBA00004141"/>
    </source>
</evidence>
<evidence type="ECO:0000256" key="5">
    <source>
        <dbReference type="ARBA" id="ARBA00023136"/>
    </source>
</evidence>
<feature type="transmembrane region" description="Helical" evidence="6">
    <location>
        <begin position="41"/>
        <end position="59"/>
    </location>
</feature>
<comment type="subcellular location">
    <subcellularLocation>
        <location evidence="1">Membrane</location>
        <topology evidence="1">Multi-pass membrane protein</topology>
    </subcellularLocation>
</comment>
<feature type="domain" description="EamA" evidence="7">
    <location>
        <begin position="10"/>
        <end position="143"/>
    </location>
</feature>
<keyword evidence="3 6" id="KW-0812">Transmembrane</keyword>
<organism evidence="8 9">
    <name type="scientific">Falsirhodobacter algicola</name>
    <dbReference type="NCBI Taxonomy" id="2692330"/>
    <lineage>
        <taxon>Bacteria</taxon>
        <taxon>Pseudomonadati</taxon>
        <taxon>Pseudomonadota</taxon>
        <taxon>Alphaproteobacteria</taxon>
        <taxon>Rhodobacterales</taxon>
        <taxon>Paracoccaceae</taxon>
        <taxon>Falsirhodobacter</taxon>
    </lineage>
</organism>
<dbReference type="EMBL" id="CP047289">
    <property type="protein sequence ID" value="QUS36645.1"/>
    <property type="molecule type" value="Genomic_DNA"/>
</dbReference>
<keyword evidence="5 6" id="KW-0472">Membrane</keyword>
<feature type="transmembrane region" description="Helical" evidence="6">
    <location>
        <begin position="218"/>
        <end position="236"/>
    </location>
</feature>
<feature type="transmembrane region" description="Helical" evidence="6">
    <location>
        <begin position="274"/>
        <end position="292"/>
    </location>
</feature>
<comment type="similarity">
    <text evidence="2">Belongs to the drug/metabolite transporter (DMT) superfamily. 10 TMS drug/metabolite exporter (DME) (TC 2.A.7.3) family.</text>
</comment>
<sequence length="312" mass="33258">MNPPASRPLRGIALKVCSVLIFIIMASLIKAASDRVPPGEAVFFRSFFALPIILGWLAMRGELRTGLRVESMLGHVWRGVAGTMAMGFGFSALAYLPLPEVTALNYAAPILTVIFASMFLGEEVRAFRLGAVALGMAGVMIVLWPRLTILNGEGADEAAALGAMLALTGAVCSALAGVFIRKMVATEKTSAIVFWFTVTSTVLSLTTLPFGWVVPTGPEAGCLVLAGLLGGTAQIFMTQAFREAHASLIAPFDYASMIFALAIGYVFFGEVPTLVMLVGAAVIVTAGCLIIWRERRLGLERNRQRKAMSPQV</sequence>
<dbReference type="AlphaFoldDB" id="A0A8J8MTV9"/>
<gene>
    <name evidence="8" type="ORF">GR316_10440</name>
</gene>
<feature type="transmembrane region" description="Helical" evidence="6">
    <location>
        <begin position="248"/>
        <end position="268"/>
    </location>
</feature>
<evidence type="ECO:0000256" key="3">
    <source>
        <dbReference type="ARBA" id="ARBA00022692"/>
    </source>
</evidence>
<dbReference type="GO" id="GO:0016020">
    <property type="term" value="C:membrane"/>
    <property type="evidence" value="ECO:0007669"/>
    <property type="project" value="UniProtKB-SubCell"/>
</dbReference>